<evidence type="ECO:0000256" key="5">
    <source>
        <dbReference type="RuleBase" id="RU003684"/>
    </source>
</evidence>
<evidence type="ECO:0000313" key="6">
    <source>
        <dbReference type="EMBL" id="MBC8568043.1"/>
    </source>
</evidence>
<evidence type="ECO:0000313" key="7">
    <source>
        <dbReference type="Proteomes" id="UP000610862"/>
    </source>
</evidence>
<dbReference type="Proteomes" id="UP000610862">
    <property type="component" value="Unassembled WGS sequence"/>
</dbReference>
<keyword evidence="7" id="KW-1185">Reference proteome</keyword>
<feature type="binding site" evidence="4">
    <location>
        <position position="230"/>
    </location>
    <ligand>
        <name>Mn(2+)</name>
        <dbReference type="ChEBI" id="CHEBI:29035"/>
        <label>1</label>
    </ligand>
</feature>
<feature type="binding site" evidence="4">
    <location>
        <position position="142"/>
    </location>
    <ligand>
        <name>Mn(2+)</name>
        <dbReference type="ChEBI" id="CHEBI:29035"/>
        <label>1</label>
    </ligand>
</feature>
<dbReference type="SUPFAM" id="SSF52768">
    <property type="entry name" value="Arginase/deacetylase"/>
    <property type="match status" value="1"/>
</dbReference>
<dbReference type="GO" id="GO:0046872">
    <property type="term" value="F:metal ion binding"/>
    <property type="evidence" value="ECO:0007669"/>
    <property type="project" value="UniProtKB-KW"/>
</dbReference>
<evidence type="ECO:0000256" key="1">
    <source>
        <dbReference type="ARBA" id="ARBA00009227"/>
    </source>
</evidence>
<evidence type="ECO:0000256" key="3">
    <source>
        <dbReference type="ARBA" id="ARBA00022801"/>
    </source>
</evidence>
<name>A0A926E7Y0_9FIRM</name>
<dbReference type="InterPro" id="IPR005925">
    <property type="entry name" value="Agmatinase-rel"/>
</dbReference>
<dbReference type="AlphaFoldDB" id="A0A926E7Y0"/>
<dbReference type="InterPro" id="IPR006035">
    <property type="entry name" value="Ureohydrolase"/>
</dbReference>
<feature type="binding site" evidence="4">
    <location>
        <position position="232"/>
    </location>
    <ligand>
        <name>Mn(2+)</name>
        <dbReference type="ChEBI" id="CHEBI:29035"/>
        <label>2</label>
    </ligand>
</feature>
<protein>
    <submittedName>
        <fullName evidence="6">Agmatinase</fullName>
        <ecNumber evidence="6">3.5.3.11</ecNumber>
    </submittedName>
</protein>
<organism evidence="6 7">
    <name type="scientific">Lentihominibacter hominis</name>
    <dbReference type="NCBI Taxonomy" id="2763645"/>
    <lineage>
        <taxon>Bacteria</taxon>
        <taxon>Bacillati</taxon>
        <taxon>Bacillota</taxon>
        <taxon>Clostridia</taxon>
        <taxon>Peptostreptococcales</taxon>
        <taxon>Anaerovoracaceae</taxon>
        <taxon>Lentihominibacter</taxon>
    </lineage>
</organism>
<dbReference type="PRINTS" id="PR00116">
    <property type="entry name" value="ARGINASE"/>
</dbReference>
<feature type="binding site" evidence="4">
    <location>
        <position position="111"/>
    </location>
    <ligand>
        <name>Mn(2+)</name>
        <dbReference type="ChEBI" id="CHEBI:29035"/>
        <label>1</label>
    </ligand>
</feature>
<feature type="binding site" evidence="4">
    <location>
        <position position="140"/>
    </location>
    <ligand>
        <name>Mn(2+)</name>
        <dbReference type="ChEBI" id="CHEBI:29035"/>
        <label>1</label>
    </ligand>
</feature>
<dbReference type="EMBL" id="JACRTA010000001">
    <property type="protein sequence ID" value="MBC8568043.1"/>
    <property type="molecule type" value="Genomic_DNA"/>
</dbReference>
<evidence type="ECO:0000256" key="4">
    <source>
        <dbReference type="PIRSR" id="PIRSR036979-1"/>
    </source>
</evidence>
<evidence type="ECO:0000256" key="2">
    <source>
        <dbReference type="ARBA" id="ARBA00022723"/>
    </source>
</evidence>
<dbReference type="Gene3D" id="3.40.800.10">
    <property type="entry name" value="Ureohydrolase domain"/>
    <property type="match status" value="1"/>
</dbReference>
<comment type="similarity">
    <text evidence="1">Belongs to the arginase family. Agmatinase subfamily.</text>
</comment>
<keyword evidence="4" id="KW-0464">Manganese</keyword>
<sequence length="303" mass="33976">MLKYSKLMNDSWLRWSADSVEKAKLCIMGVPFDNAVSLGRGAAKGPETIRNLSSEMSDVTEDDVIIKDGILFDIGDIPQDLDWKNYYETVEEEAYELMASDKMCLFLGGDHSVTIPLHKAFSKYHKGKKEGARIGVIHFDAHYDLCDEYDGHKWSHACTEARALDEMITGEDLFFVGIRVAEKAELEVLDKNPDITVVKAKEVHKIGPEAVYEKLKNKFSDYDALYFTIDIDVLDPAFAPGTGTPQSGGLTSIQLTELFKMIIEGLPVRAVDIVEVAPELDVNNITSWAALRLIHELFAYFSR</sequence>
<dbReference type="PROSITE" id="PS51409">
    <property type="entry name" value="ARGINASE_2"/>
    <property type="match status" value="1"/>
</dbReference>
<accession>A0A926E7Y0</accession>
<dbReference type="GO" id="GO:0008783">
    <property type="term" value="F:agmatinase activity"/>
    <property type="evidence" value="ECO:0007669"/>
    <property type="project" value="UniProtKB-EC"/>
</dbReference>
<keyword evidence="3 5" id="KW-0378">Hydrolase</keyword>
<dbReference type="InterPro" id="IPR020855">
    <property type="entry name" value="Ureohydrolase_Mn_BS"/>
</dbReference>
<dbReference type="GO" id="GO:0033389">
    <property type="term" value="P:putrescine biosynthetic process from arginine, via agmatine"/>
    <property type="evidence" value="ECO:0007669"/>
    <property type="project" value="TreeGrafter"/>
</dbReference>
<proteinExistence type="inferred from homology"/>
<dbReference type="PANTHER" id="PTHR11358:SF26">
    <property type="entry name" value="GUANIDINO ACID HYDROLASE, MITOCHONDRIAL"/>
    <property type="match status" value="1"/>
</dbReference>
<dbReference type="EC" id="3.5.3.11" evidence="6"/>
<dbReference type="PIRSF" id="PIRSF036979">
    <property type="entry name" value="Arginase"/>
    <property type="match status" value="1"/>
</dbReference>
<dbReference type="InterPro" id="IPR023696">
    <property type="entry name" value="Ureohydrolase_dom_sf"/>
</dbReference>
<reference evidence="6" key="1">
    <citation type="submission" date="2020-08" db="EMBL/GenBank/DDBJ databases">
        <title>Genome public.</title>
        <authorList>
            <person name="Liu C."/>
            <person name="Sun Q."/>
        </authorList>
    </citation>
    <scope>NUCLEOTIDE SEQUENCE</scope>
    <source>
        <strain evidence="6">NSJ-24</strain>
    </source>
</reference>
<feature type="binding site" evidence="4">
    <location>
        <position position="144"/>
    </location>
    <ligand>
        <name>Mn(2+)</name>
        <dbReference type="ChEBI" id="CHEBI:29035"/>
        <label>1</label>
    </ligand>
</feature>
<dbReference type="RefSeq" id="WP_187525072.1">
    <property type="nucleotide sequence ID" value="NZ_JACRTA010000001.1"/>
</dbReference>
<dbReference type="Pfam" id="PF00491">
    <property type="entry name" value="Arginase"/>
    <property type="match status" value="1"/>
</dbReference>
<comment type="caution">
    <text evidence="6">The sequence shown here is derived from an EMBL/GenBank/DDBJ whole genome shotgun (WGS) entry which is preliminary data.</text>
</comment>
<dbReference type="PANTHER" id="PTHR11358">
    <property type="entry name" value="ARGINASE/AGMATINASE"/>
    <property type="match status" value="1"/>
</dbReference>
<gene>
    <name evidence="6" type="primary">speB</name>
    <name evidence="6" type="ORF">H8692_04585</name>
</gene>
<comment type="cofactor">
    <cofactor evidence="4">
        <name>Mn(2+)</name>
        <dbReference type="ChEBI" id="CHEBI:29035"/>
    </cofactor>
    <text evidence="4">Binds 2 manganese ions per subunit.</text>
</comment>
<dbReference type="NCBIfam" id="TIGR01230">
    <property type="entry name" value="agmatinase"/>
    <property type="match status" value="1"/>
</dbReference>
<dbReference type="PROSITE" id="PS01053">
    <property type="entry name" value="ARGINASE_1"/>
    <property type="match status" value="1"/>
</dbReference>
<keyword evidence="2 4" id="KW-0479">Metal-binding</keyword>